<dbReference type="EMBL" id="CP021108">
    <property type="protein sequence ID" value="ARP81737.1"/>
    <property type="molecule type" value="Genomic_DNA"/>
</dbReference>
<keyword evidence="2" id="KW-0732">Signal</keyword>
<dbReference type="InterPro" id="IPR005064">
    <property type="entry name" value="BUG"/>
</dbReference>
<dbReference type="KEGG" id="bgv:CAL12_13550"/>
<keyword evidence="4" id="KW-1185">Reference proteome</keyword>
<dbReference type="PANTHER" id="PTHR42928:SF5">
    <property type="entry name" value="BLR1237 PROTEIN"/>
    <property type="match status" value="1"/>
</dbReference>
<accession>A0A1W6YKY9</accession>
<name>A0A1W6YKY9_9BORD</name>
<dbReference type="InterPro" id="IPR042100">
    <property type="entry name" value="Bug_dom1"/>
</dbReference>
<dbReference type="PANTHER" id="PTHR42928">
    <property type="entry name" value="TRICARBOXYLATE-BINDING PROTEIN"/>
    <property type="match status" value="1"/>
</dbReference>
<dbReference type="Pfam" id="PF03401">
    <property type="entry name" value="TctC"/>
    <property type="match status" value="1"/>
</dbReference>
<gene>
    <name evidence="3" type="ORF">CAL12_13550</name>
</gene>
<comment type="similarity">
    <text evidence="1">Belongs to the UPF0065 (bug) family.</text>
</comment>
<evidence type="ECO:0000256" key="1">
    <source>
        <dbReference type="ARBA" id="ARBA00006987"/>
    </source>
</evidence>
<feature type="chain" id="PRO_5012574488" evidence="2">
    <location>
        <begin position="26"/>
        <end position="325"/>
    </location>
</feature>
<evidence type="ECO:0000256" key="2">
    <source>
        <dbReference type="SAM" id="SignalP"/>
    </source>
</evidence>
<feature type="signal peptide" evidence="2">
    <location>
        <begin position="1"/>
        <end position="25"/>
    </location>
</feature>
<sequence>MLRTRLLASLGALLALATALTPAHAQPDFPNHPITIVVPVPPGGIVDLAARLTTEQMGTTLGQPVIIDNRAGASGNIAYALVAAARPDGYTLLASYSMYHAGNPSMFNGLRWNAESFKPVGMVAVSPHVVTVHPSLPVHNLKELVAYAKAHPGEINYASQGSGSVPHVGTELFKQMTGTDMVHVPYKGSGPAIQDVLSGRVQLFITTPPSVIGHIQNGRLRAIAIAGASRHPMLPDVPTAAEEGFPGFELDAWVALFAPAGTPDAVIEKISAALGKGLQDPAVIKTAEEAGVRVNYQNPQQLGETVARDTAHWSQVIKSANITVN</sequence>
<protein>
    <submittedName>
        <fullName evidence="3">ABC transporter substrate-binding protein</fullName>
    </submittedName>
</protein>
<dbReference type="Gene3D" id="3.40.190.10">
    <property type="entry name" value="Periplasmic binding protein-like II"/>
    <property type="match status" value="1"/>
</dbReference>
<dbReference type="CDD" id="cd07012">
    <property type="entry name" value="PBP2_Bug_TTT"/>
    <property type="match status" value="1"/>
</dbReference>
<dbReference type="AlphaFoldDB" id="A0A1W6YKY9"/>
<dbReference type="Proteomes" id="UP000194151">
    <property type="component" value="Chromosome"/>
</dbReference>
<organism evidence="3 4">
    <name type="scientific">Bordetella genomosp. 8</name>
    <dbReference type="NCBI Taxonomy" id="1416806"/>
    <lineage>
        <taxon>Bacteria</taxon>
        <taxon>Pseudomonadati</taxon>
        <taxon>Pseudomonadota</taxon>
        <taxon>Betaproteobacteria</taxon>
        <taxon>Burkholderiales</taxon>
        <taxon>Alcaligenaceae</taxon>
        <taxon>Bordetella</taxon>
    </lineage>
</organism>
<evidence type="ECO:0000313" key="3">
    <source>
        <dbReference type="EMBL" id="ARP81737.1"/>
    </source>
</evidence>
<proteinExistence type="inferred from homology"/>
<reference evidence="3 4" key="1">
    <citation type="submission" date="2017-05" db="EMBL/GenBank/DDBJ databases">
        <title>Complete and WGS of Bordetella genogroups.</title>
        <authorList>
            <person name="Spilker T."/>
            <person name="LiPuma J."/>
        </authorList>
    </citation>
    <scope>NUCLEOTIDE SEQUENCE [LARGE SCALE GENOMIC DNA]</scope>
    <source>
        <strain evidence="3 4">AU19157</strain>
    </source>
</reference>
<evidence type="ECO:0000313" key="4">
    <source>
        <dbReference type="Proteomes" id="UP000194151"/>
    </source>
</evidence>
<dbReference type="PIRSF" id="PIRSF017082">
    <property type="entry name" value="YflP"/>
    <property type="match status" value="1"/>
</dbReference>
<dbReference type="RefSeq" id="WP_086064922.1">
    <property type="nucleotide sequence ID" value="NZ_CP021108.1"/>
</dbReference>
<dbReference type="SUPFAM" id="SSF53850">
    <property type="entry name" value="Periplasmic binding protein-like II"/>
    <property type="match status" value="1"/>
</dbReference>
<dbReference type="Gene3D" id="3.40.190.150">
    <property type="entry name" value="Bordetella uptake gene, domain 1"/>
    <property type="match status" value="1"/>
</dbReference>
<dbReference type="OrthoDB" id="8678477at2"/>
<dbReference type="STRING" id="1416806.CAL12_13550"/>